<dbReference type="KEGG" id="dfl:DFE_1261"/>
<name>A0A2Z6AXK7_9BACT</name>
<sequence length="169" mass="19078">MNADIMRLADNLPELNTLLDEADHVDMKSFDSKRSLSDFIARMVSYEPGWLKLLYMVRKGLAKLLGLSQVATDNKHLTADDIDFTPGAEVSFFTTSGGAPDHYWIGEASDKHLKGYIGVVAVPNSDGSIRFNTFTIVHYQHWTGPIYFNLIRPFHHIIVHFMGRHAAEE</sequence>
<keyword evidence="2" id="KW-1185">Reference proteome</keyword>
<accession>A0A2Z6AXK7</accession>
<dbReference type="Proteomes" id="UP000269883">
    <property type="component" value="Chromosome"/>
</dbReference>
<dbReference type="AlphaFoldDB" id="A0A2Z6AXK7"/>
<reference evidence="1 2" key="1">
    <citation type="journal article" date="2018" name="Sci. Adv.">
        <title>Multi-heme cytochromes provide a pathway for survival in energy-limited environments.</title>
        <authorList>
            <person name="Deng X."/>
            <person name="Dohmae N."/>
            <person name="Nealson K.H."/>
            <person name="Hashimoto K."/>
            <person name="Okamoto A."/>
        </authorList>
    </citation>
    <scope>NUCLEOTIDE SEQUENCE [LARGE SCALE GENOMIC DNA]</scope>
    <source>
        <strain evidence="1 2">IS5</strain>
    </source>
</reference>
<proteinExistence type="predicted"/>
<gene>
    <name evidence="1" type="ORF">DFE_1261</name>
</gene>
<dbReference type="EMBL" id="AP017378">
    <property type="protein sequence ID" value="BBD07987.1"/>
    <property type="molecule type" value="Genomic_DNA"/>
</dbReference>
<dbReference type="RefSeq" id="WP_232034890.1">
    <property type="nucleotide sequence ID" value="NZ_AP017378.1"/>
</dbReference>
<evidence type="ECO:0000313" key="1">
    <source>
        <dbReference type="EMBL" id="BBD07987.1"/>
    </source>
</evidence>
<dbReference type="Pfam" id="PF11066">
    <property type="entry name" value="DUF2867"/>
    <property type="match status" value="1"/>
</dbReference>
<dbReference type="InterPro" id="IPR021295">
    <property type="entry name" value="DUF2867"/>
</dbReference>
<evidence type="ECO:0000313" key="2">
    <source>
        <dbReference type="Proteomes" id="UP000269883"/>
    </source>
</evidence>
<organism evidence="1 2">
    <name type="scientific">Desulfovibrio ferrophilus</name>
    <dbReference type="NCBI Taxonomy" id="241368"/>
    <lineage>
        <taxon>Bacteria</taxon>
        <taxon>Pseudomonadati</taxon>
        <taxon>Thermodesulfobacteriota</taxon>
        <taxon>Desulfovibrionia</taxon>
        <taxon>Desulfovibrionales</taxon>
        <taxon>Desulfovibrionaceae</taxon>
        <taxon>Desulfovibrio</taxon>
    </lineage>
</organism>
<evidence type="ECO:0008006" key="3">
    <source>
        <dbReference type="Google" id="ProtNLM"/>
    </source>
</evidence>
<protein>
    <recommendedName>
        <fullName evidence="3">DUF2867 domain-containing protein</fullName>
    </recommendedName>
</protein>